<proteinExistence type="predicted"/>
<dbReference type="SUPFAM" id="SSF88723">
    <property type="entry name" value="PIN domain-like"/>
    <property type="match status" value="1"/>
</dbReference>
<evidence type="ECO:0000313" key="3">
    <source>
        <dbReference type="EMBL" id="AOU97769.1"/>
    </source>
</evidence>
<evidence type="ECO:0000259" key="2">
    <source>
        <dbReference type="Pfam" id="PF01850"/>
    </source>
</evidence>
<dbReference type="Gene3D" id="3.40.50.1010">
    <property type="entry name" value="5'-nuclease"/>
    <property type="match status" value="1"/>
</dbReference>
<dbReference type="Pfam" id="PF01850">
    <property type="entry name" value="PIN"/>
    <property type="match status" value="1"/>
</dbReference>
<protein>
    <submittedName>
        <fullName evidence="3">Twitching motility protein PilT</fullName>
    </submittedName>
</protein>
<organism evidence="3 4">
    <name type="scientific">Acidihalobacter yilgarnensis</name>
    <dbReference type="NCBI Taxonomy" id="2819280"/>
    <lineage>
        <taxon>Bacteria</taxon>
        <taxon>Pseudomonadati</taxon>
        <taxon>Pseudomonadota</taxon>
        <taxon>Gammaproteobacteria</taxon>
        <taxon>Chromatiales</taxon>
        <taxon>Ectothiorhodospiraceae</taxon>
        <taxon>Acidihalobacter</taxon>
    </lineage>
</organism>
<dbReference type="EMBL" id="CP017415">
    <property type="protein sequence ID" value="AOU97769.1"/>
    <property type="molecule type" value="Genomic_DNA"/>
</dbReference>
<dbReference type="InterPro" id="IPR002716">
    <property type="entry name" value="PIN_dom"/>
</dbReference>
<dbReference type="CDD" id="cd09873">
    <property type="entry name" value="PIN_Pae0151-like"/>
    <property type="match status" value="1"/>
</dbReference>
<dbReference type="PANTHER" id="PTHR35901">
    <property type="entry name" value="RIBONUCLEASE VAPC3"/>
    <property type="match status" value="1"/>
</dbReference>
<dbReference type="InterPro" id="IPR044153">
    <property type="entry name" value="PIN_Pae0151-like"/>
</dbReference>
<sequence>MNFVLDASVALLWLAPQTNPAGIEYATSTLGALKQSPAVVPSLFALEISNVVAKLESKAVVTEADSQRYIAVLERLNISVDQATAAQALGDTLNLARRYKLSSYDAAYLELSLRTGLPLATLDADLEKATTAAGVSIFGAQNSNQST</sequence>
<dbReference type="InterPro" id="IPR051619">
    <property type="entry name" value="TypeII_TA_RNase_PINc/VapC"/>
</dbReference>
<evidence type="ECO:0000313" key="4">
    <source>
        <dbReference type="Proteomes" id="UP000095401"/>
    </source>
</evidence>
<keyword evidence="4" id="KW-1185">Reference proteome</keyword>
<keyword evidence="1" id="KW-0460">Magnesium</keyword>
<evidence type="ECO:0000256" key="1">
    <source>
        <dbReference type="ARBA" id="ARBA00022842"/>
    </source>
</evidence>
<gene>
    <name evidence="3" type="ORF">BI364_07150</name>
</gene>
<dbReference type="KEGG" id="aprs:BI364_07150"/>
<name>A0A1D8IMS2_9GAMM</name>
<reference evidence="4" key="1">
    <citation type="submission" date="2016-09" db="EMBL/GenBank/DDBJ databases">
        <title>Acidihalobacter prosperus F5.</title>
        <authorList>
            <person name="Khaleque H.N."/>
            <person name="Ramsay J.P."/>
            <person name="Kaksonen A.H."/>
            <person name="Boxall N.J."/>
            <person name="Watkin E.L.J."/>
        </authorList>
    </citation>
    <scope>NUCLEOTIDE SEQUENCE [LARGE SCALE GENOMIC DNA]</scope>
    <source>
        <strain evidence="4">F5</strain>
    </source>
</reference>
<accession>A0A1D8IMS2</accession>
<feature type="domain" description="PIN" evidence="2">
    <location>
        <begin position="4"/>
        <end position="129"/>
    </location>
</feature>
<dbReference type="PANTHER" id="PTHR35901:SF1">
    <property type="entry name" value="EXONUCLEASE VAPC9"/>
    <property type="match status" value="1"/>
</dbReference>
<dbReference type="RefSeq" id="WP_070078154.1">
    <property type="nucleotide sequence ID" value="NZ_CP017415.1"/>
</dbReference>
<dbReference type="AlphaFoldDB" id="A0A1D8IMS2"/>
<dbReference type="Proteomes" id="UP000095401">
    <property type="component" value="Chromosome"/>
</dbReference>
<dbReference type="InterPro" id="IPR029060">
    <property type="entry name" value="PIN-like_dom_sf"/>
</dbReference>